<reference evidence="8 9" key="1">
    <citation type="submission" date="2015-11" db="EMBL/GenBank/DDBJ databases">
        <title>Exploring the genomic traits of fungus-feeding bacterial genus Collimonas.</title>
        <authorList>
            <person name="Song C."/>
            <person name="Schmidt R."/>
            <person name="de Jager V."/>
            <person name="Krzyzanowska D."/>
            <person name="Jongedijk E."/>
            <person name="Cankar K."/>
            <person name="Beekwilder J."/>
            <person name="van Veen A."/>
            <person name="de Boer W."/>
            <person name="van Veen J.A."/>
            <person name="Garbeva P."/>
        </authorList>
    </citation>
    <scope>NUCLEOTIDE SEQUENCE [LARGE SCALE GENOMIC DNA]</scope>
    <source>
        <strain evidence="8 9">Ter91</strain>
    </source>
</reference>
<dbReference type="InterPro" id="IPR014047">
    <property type="entry name" value="Chr_Tranpt_l_chain"/>
</dbReference>
<dbReference type="PANTHER" id="PTHR33567:SF3">
    <property type="entry name" value="CHROMATE ION TRANSPORTER (EUROFUNG)"/>
    <property type="match status" value="1"/>
</dbReference>
<accession>A0A127PYU4</accession>
<feature type="transmembrane region" description="Helical" evidence="7">
    <location>
        <begin position="292"/>
        <end position="317"/>
    </location>
</feature>
<feature type="transmembrane region" description="Helical" evidence="7">
    <location>
        <begin position="362"/>
        <end position="390"/>
    </location>
</feature>
<feature type="transmembrane region" description="Helical" evidence="7">
    <location>
        <begin position="111"/>
        <end position="129"/>
    </location>
</feature>
<dbReference type="RefSeq" id="WP_061936542.1">
    <property type="nucleotide sequence ID" value="NZ_CP013234.1"/>
</dbReference>
<feature type="transmembrane region" description="Helical" evidence="7">
    <location>
        <begin position="80"/>
        <end position="99"/>
    </location>
</feature>
<evidence type="ECO:0000256" key="6">
    <source>
        <dbReference type="ARBA" id="ARBA00023136"/>
    </source>
</evidence>
<protein>
    <submittedName>
        <fullName evidence="8">Chromate transporter, chromate ion transporter family protein</fullName>
    </submittedName>
</protein>
<dbReference type="KEGG" id="cpra:CPter91_0568"/>
<evidence type="ECO:0000256" key="1">
    <source>
        <dbReference type="ARBA" id="ARBA00004651"/>
    </source>
</evidence>
<comment type="subcellular location">
    <subcellularLocation>
        <location evidence="1">Cell membrane</location>
        <topology evidence="1">Multi-pass membrane protein</topology>
    </subcellularLocation>
</comment>
<gene>
    <name evidence="8" type="primary">chr</name>
    <name evidence="8" type="ORF">CPter91_0568</name>
</gene>
<evidence type="ECO:0000256" key="7">
    <source>
        <dbReference type="SAM" id="Phobius"/>
    </source>
</evidence>
<evidence type="ECO:0000313" key="9">
    <source>
        <dbReference type="Proteomes" id="UP000074561"/>
    </source>
</evidence>
<keyword evidence="3" id="KW-1003">Cell membrane</keyword>
<dbReference type="PIRSF" id="PIRSF004810">
    <property type="entry name" value="ChrA"/>
    <property type="match status" value="1"/>
</dbReference>
<dbReference type="InterPro" id="IPR003370">
    <property type="entry name" value="Chromate_transpt"/>
</dbReference>
<evidence type="ECO:0000256" key="5">
    <source>
        <dbReference type="ARBA" id="ARBA00022989"/>
    </source>
</evidence>
<sequence>MRDSPLAVFFIFLRLGLTSFGGPVAHLGYFRLEFVERRQWLAEVAYADLVALCQLLPGPASSQVGIALGLTRAGYAGGFAAWLGFTAPSALALILFGLFVTHFDAALAGGWLHGLKVVAVAVVAQALWGMARTLTPDARRAAIALVAACIATALPNALGQIGVIAAGAVAGLLFLKAAPLSLEKLPASNISRRAGVIAIGLCLALLAALPLLADVSRHYAAELFDVFFRAGALVFGGGHVVLPLLQAEVVPRGWVSNELFMAGYGAAQAVPGPLFTFAAYLGSVSTRTPNGWLGGMLAAVAIFLPSFLLVCGALPFLETLRQHAGARRALTGVNAAVVGLLLAAFYNPVWTSAILRPADFCLAALGFFLLLVWKWPSWLVVVLTALAAVII</sequence>
<dbReference type="NCBIfam" id="TIGR00937">
    <property type="entry name" value="2A51"/>
    <property type="match status" value="1"/>
</dbReference>
<dbReference type="PANTHER" id="PTHR33567">
    <property type="entry name" value="CHROMATE ION TRANSPORTER (EUROFUNG)"/>
    <property type="match status" value="1"/>
</dbReference>
<dbReference type="OrthoDB" id="8969999at2"/>
<feature type="transmembrane region" description="Helical" evidence="7">
    <location>
        <begin position="194"/>
        <end position="214"/>
    </location>
</feature>
<proteinExistence type="inferred from homology"/>
<dbReference type="AlphaFoldDB" id="A0A127PYU4"/>
<dbReference type="PATRIC" id="fig|279113.9.peg.573"/>
<dbReference type="Pfam" id="PF02417">
    <property type="entry name" value="Chromate_transp"/>
    <property type="match status" value="2"/>
</dbReference>
<evidence type="ECO:0000256" key="4">
    <source>
        <dbReference type="ARBA" id="ARBA00022692"/>
    </source>
</evidence>
<dbReference type="EMBL" id="CP013234">
    <property type="protein sequence ID" value="AMP02963.1"/>
    <property type="molecule type" value="Genomic_DNA"/>
</dbReference>
<feature type="transmembrane region" description="Helical" evidence="7">
    <location>
        <begin position="329"/>
        <end position="350"/>
    </location>
</feature>
<keyword evidence="5 7" id="KW-1133">Transmembrane helix</keyword>
<feature type="transmembrane region" description="Helical" evidence="7">
    <location>
        <begin position="259"/>
        <end position="280"/>
    </location>
</feature>
<dbReference type="GO" id="GO:0015109">
    <property type="term" value="F:chromate transmembrane transporter activity"/>
    <property type="evidence" value="ECO:0007669"/>
    <property type="project" value="InterPro"/>
</dbReference>
<comment type="similarity">
    <text evidence="2">Belongs to the chromate ion transporter (CHR) (TC 2.A.51) family.</text>
</comment>
<dbReference type="GO" id="GO:0005886">
    <property type="term" value="C:plasma membrane"/>
    <property type="evidence" value="ECO:0007669"/>
    <property type="project" value="UniProtKB-SubCell"/>
</dbReference>
<organism evidence="8 9">
    <name type="scientific">Collimonas pratensis</name>
    <dbReference type="NCBI Taxonomy" id="279113"/>
    <lineage>
        <taxon>Bacteria</taxon>
        <taxon>Pseudomonadati</taxon>
        <taxon>Pseudomonadota</taxon>
        <taxon>Betaproteobacteria</taxon>
        <taxon>Burkholderiales</taxon>
        <taxon>Oxalobacteraceae</taxon>
        <taxon>Collimonas</taxon>
    </lineage>
</organism>
<keyword evidence="6 7" id="KW-0472">Membrane</keyword>
<evidence type="ECO:0000256" key="3">
    <source>
        <dbReference type="ARBA" id="ARBA00022475"/>
    </source>
</evidence>
<keyword evidence="4 7" id="KW-0812">Transmembrane</keyword>
<evidence type="ECO:0000256" key="2">
    <source>
        <dbReference type="ARBA" id="ARBA00005262"/>
    </source>
</evidence>
<feature type="transmembrane region" description="Helical" evidence="7">
    <location>
        <begin position="226"/>
        <end position="247"/>
    </location>
</feature>
<dbReference type="STRING" id="279113.CPter91_0568"/>
<dbReference type="Proteomes" id="UP000074561">
    <property type="component" value="Chromosome"/>
</dbReference>
<evidence type="ECO:0000313" key="8">
    <source>
        <dbReference type="EMBL" id="AMP02963.1"/>
    </source>
</evidence>
<feature type="transmembrane region" description="Helical" evidence="7">
    <location>
        <begin position="164"/>
        <end position="182"/>
    </location>
</feature>
<name>A0A127PYU4_9BURK</name>